<dbReference type="Proteomes" id="UP000050872">
    <property type="component" value="Unassembled WGS sequence"/>
</dbReference>
<dbReference type="PATRIC" id="fig|1423770.3.peg.595"/>
<feature type="region of interest" description="Disordered" evidence="1">
    <location>
        <begin position="29"/>
        <end position="208"/>
    </location>
</feature>
<protein>
    <submittedName>
        <fullName evidence="4">PrtP</fullName>
    </submittedName>
</protein>
<proteinExistence type="predicted"/>
<evidence type="ECO:0000256" key="2">
    <source>
        <dbReference type="SAM" id="SignalP"/>
    </source>
</evidence>
<keyword evidence="2" id="KW-0732">Signal</keyword>
<dbReference type="Pfam" id="PF03217">
    <property type="entry name" value="SlpA"/>
    <property type="match status" value="3"/>
</dbReference>
<comment type="caution">
    <text evidence="4">The sequence shown here is derived from an EMBL/GenBank/DDBJ whole genome shotgun (WGS) entry which is preliminary data.</text>
</comment>
<dbReference type="Gene3D" id="3.80.10.10">
    <property type="entry name" value="Ribonuclease Inhibitor"/>
    <property type="match status" value="1"/>
</dbReference>
<feature type="domain" description="S-layer protein C-terminal" evidence="3">
    <location>
        <begin position="826"/>
        <end position="875"/>
    </location>
</feature>
<sequence>MLLNKKCIYLGVSLFSAMILGSMSNQTVKADTTSDSTGTSSTQTASSTATPSTSTTSYVAPTGTVVTTQPTGTTPTVASVSLPTSSDSTTSTVPLTTTVIPTTRSTSVTSTSTANLTAPTDTSTSGTASTTATAPTSTSTTGTTTTAPASTSTTSTAATAPTSTSTTSTATTAPATTSTTGTTTTAATTTPGTTATTTPEPDPYALPSNLTDSSIVTFTDPAISSVVKSALGLQQTANVTVGDIKNYNQEVLDLDVNDYKLPTGVSNQIESLNGLQYLTLLPSGTVVYADFNMASDSTADPDLTPLKGVNLNALGLTGNFSDPKAPEIDPTQISELNLNNCVYLGFHGDGIVATNDGITNAQLVAMAPTLIKYSQNGQSDSLYFGNSSITDFTPLKPILSNPEVPGKGFYLSSGNMTIYDPTPIYAVKGQPLTFTAEPNTGLDGEDLAATYHYSATAPADDQVDDNITYLGNDTYVLQNADSSNNLLSYGNLGEFGSVNDTYIDKSYPNGTTFIYWGTTVEPIVWQDYPNVTVEYVDQNDNPIMNNGQPMVRTIDGAKIGDSYDLTPYSTVAGYTMTGTSSTVLQGKYTQAPQVVILTYKENLVVTPPTTPSTSTTPAVAPTDIVNDVVDVTPQKTSPVQVYDDSGQIVPNTRVSLADTTIQESALINGKRYYMIGTDEWVPVSDYDSYKPETGVVRTFGADTELVDSAGKPIDSQLSPNTEWKYNKVITIKGKKYYEVATNEYLAADSAVQFTPVKAGTAITTKIAATVYNSEGQILTTKLPAGSSWKTDGSAVINGIPMCRIATDEWIPAQGVDTYSSVKMTYTVDSETPVYDIDGNVLPNTLKAGTTWKVDQIVMIDGQEYYRVATNEYIKA</sequence>
<evidence type="ECO:0000259" key="3">
    <source>
        <dbReference type="Pfam" id="PF03217"/>
    </source>
</evidence>
<feature type="compositionally biased region" description="Low complexity" evidence="1">
    <location>
        <begin position="33"/>
        <end position="199"/>
    </location>
</feature>
<accession>A0A0R1QLJ1</accession>
<evidence type="ECO:0000313" key="4">
    <source>
        <dbReference type="EMBL" id="KRL45329.1"/>
    </source>
</evidence>
<dbReference type="OrthoDB" id="2323116at2"/>
<keyword evidence="5" id="KW-1185">Reference proteome</keyword>
<gene>
    <name evidence="4" type="ORF">FD29_GL000584</name>
</gene>
<feature type="domain" description="S-layer protein C-terminal" evidence="3">
    <location>
        <begin position="641"/>
        <end position="683"/>
    </location>
</feature>
<dbReference type="AlphaFoldDB" id="A0A0R1QLJ1"/>
<feature type="domain" description="S-layer protein C-terminal" evidence="3">
    <location>
        <begin position="696"/>
        <end position="747"/>
    </location>
</feature>
<feature type="chain" id="PRO_5006409452" evidence="2">
    <location>
        <begin position="31"/>
        <end position="875"/>
    </location>
</feature>
<feature type="signal peptide" evidence="2">
    <location>
        <begin position="1"/>
        <end position="30"/>
    </location>
</feature>
<dbReference type="InterPro" id="IPR024968">
    <property type="entry name" value="SlpA_C_lactobacillus"/>
</dbReference>
<evidence type="ECO:0000256" key="1">
    <source>
        <dbReference type="SAM" id="MobiDB-lite"/>
    </source>
</evidence>
<dbReference type="EMBL" id="AZEZ01000017">
    <property type="protein sequence ID" value="KRL45329.1"/>
    <property type="molecule type" value="Genomic_DNA"/>
</dbReference>
<dbReference type="RefSeq" id="WP_083477748.1">
    <property type="nucleotide sequence ID" value="NZ_AZEZ01000017.1"/>
</dbReference>
<reference evidence="4 5" key="1">
    <citation type="journal article" date="2015" name="Genome Announc.">
        <title>Expanding the biotechnology potential of lactobacilli through comparative genomics of 213 strains and associated genera.</title>
        <authorList>
            <person name="Sun Z."/>
            <person name="Harris H.M."/>
            <person name="McCann A."/>
            <person name="Guo C."/>
            <person name="Argimon S."/>
            <person name="Zhang W."/>
            <person name="Yang X."/>
            <person name="Jeffery I.B."/>
            <person name="Cooney J.C."/>
            <person name="Kagawa T.F."/>
            <person name="Liu W."/>
            <person name="Song Y."/>
            <person name="Salvetti E."/>
            <person name="Wrobel A."/>
            <person name="Rasinkangas P."/>
            <person name="Parkhill J."/>
            <person name="Rea M.C."/>
            <person name="O'Sullivan O."/>
            <person name="Ritari J."/>
            <person name="Douillard F.P."/>
            <person name="Paul Ross R."/>
            <person name="Yang R."/>
            <person name="Briner A.E."/>
            <person name="Felis G.E."/>
            <person name="de Vos W.M."/>
            <person name="Barrangou R."/>
            <person name="Klaenhammer T.R."/>
            <person name="Caufield P.W."/>
            <person name="Cui Y."/>
            <person name="Zhang H."/>
            <person name="O'Toole P.W."/>
        </authorList>
    </citation>
    <scope>NUCLEOTIDE SEQUENCE [LARGE SCALE GENOMIC DNA]</scope>
    <source>
        <strain evidence="4 5">DSM 14500</strain>
    </source>
</reference>
<evidence type="ECO:0000313" key="5">
    <source>
        <dbReference type="Proteomes" id="UP000050872"/>
    </source>
</evidence>
<dbReference type="STRING" id="1423770.FD29_GL000584"/>
<dbReference type="InterPro" id="IPR032675">
    <property type="entry name" value="LRR_dom_sf"/>
</dbReference>
<organism evidence="4 5">
    <name type="scientific">Companilactobacillus mindensis DSM 14500</name>
    <dbReference type="NCBI Taxonomy" id="1423770"/>
    <lineage>
        <taxon>Bacteria</taxon>
        <taxon>Bacillati</taxon>
        <taxon>Bacillota</taxon>
        <taxon>Bacilli</taxon>
        <taxon>Lactobacillales</taxon>
        <taxon>Lactobacillaceae</taxon>
        <taxon>Companilactobacillus</taxon>
    </lineage>
</organism>
<name>A0A0R1QLJ1_9LACO</name>